<organism evidence="2 3">
    <name type="scientific">Comamonas guangdongensis</name>
    <dbReference type="NCBI Taxonomy" id="510515"/>
    <lineage>
        <taxon>Bacteria</taxon>
        <taxon>Pseudomonadati</taxon>
        <taxon>Pseudomonadota</taxon>
        <taxon>Betaproteobacteria</taxon>
        <taxon>Burkholderiales</taxon>
        <taxon>Comamonadaceae</taxon>
        <taxon>Comamonas</taxon>
    </lineage>
</organism>
<dbReference type="Proteomes" id="UP001561046">
    <property type="component" value="Unassembled WGS sequence"/>
</dbReference>
<comment type="caution">
    <text evidence="2">The sequence shown here is derived from an EMBL/GenBank/DDBJ whole genome shotgun (WGS) entry which is preliminary data.</text>
</comment>
<dbReference type="EMBL" id="JBFYGN010000018">
    <property type="protein sequence ID" value="MEX8194217.1"/>
    <property type="molecule type" value="Genomic_DNA"/>
</dbReference>
<keyword evidence="3" id="KW-1185">Reference proteome</keyword>
<evidence type="ECO:0000256" key="1">
    <source>
        <dbReference type="SAM" id="MobiDB-lite"/>
    </source>
</evidence>
<gene>
    <name evidence="2" type="ORF">AB6724_15355</name>
</gene>
<sequence length="63" mass="6836">MEQDQTPTINAGEARPATETPAENSAVGAVAGRFGLWLEQARRMLERAQQRIGDNFRVPPNGG</sequence>
<evidence type="ECO:0000313" key="3">
    <source>
        <dbReference type="Proteomes" id="UP001561046"/>
    </source>
</evidence>
<reference evidence="2 3" key="1">
    <citation type="journal article" date="2013" name="Int. J. Syst. Evol. Microbiol.">
        <title>Comamonas guangdongensis sp. nov., isolated from subterranean forest sediment, and emended description of the genus Comamonas.</title>
        <authorList>
            <person name="Zhang J."/>
            <person name="Wang Y."/>
            <person name="Zhou S."/>
            <person name="Wu C."/>
            <person name="He J."/>
            <person name="Li F."/>
        </authorList>
    </citation>
    <scope>NUCLEOTIDE SEQUENCE [LARGE SCALE GENOMIC DNA]</scope>
    <source>
        <strain evidence="2 3">CCTCC AB2011133</strain>
    </source>
</reference>
<protein>
    <submittedName>
        <fullName evidence="2">Uncharacterized protein</fullName>
    </submittedName>
</protein>
<dbReference type="RefSeq" id="WP_369339399.1">
    <property type="nucleotide sequence ID" value="NZ_JBFYGN010000018.1"/>
</dbReference>
<feature type="region of interest" description="Disordered" evidence="1">
    <location>
        <begin position="1"/>
        <end position="26"/>
    </location>
</feature>
<proteinExistence type="predicted"/>
<accession>A0ABV3ZXE0</accession>
<evidence type="ECO:0000313" key="2">
    <source>
        <dbReference type="EMBL" id="MEX8194217.1"/>
    </source>
</evidence>
<name>A0ABV3ZXE0_9BURK</name>